<accession>A0A917TF87</accession>
<dbReference type="Proteomes" id="UP000642070">
    <property type="component" value="Unassembled WGS sequence"/>
</dbReference>
<name>A0A917TF87_9ACTN</name>
<evidence type="ECO:0000256" key="10">
    <source>
        <dbReference type="HAMAP-Rule" id="MF_00019"/>
    </source>
</evidence>
<comment type="subcellular location">
    <subcellularLocation>
        <location evidence="10">Cytoplasm</location>
    </subcellularLocation>
    <text evidence="10">Associated with the membrane possibly through PlsY.</text>
</comment>
<dbReference type="GO" id="GO:0005737">
    <property type="term" value="C:cytoplasm"/>
    <property type="evidence" value="ECO:0007669"/>
    <property type="project" value="UniProtKB-SubCell"/>
</dbReference>
<keyword evidence="4 10" id="KW-0808">Transferase</keyword>
<evidence type="ECO:0000256" key="3">
    <source>
        <dbReference type="ARBA" id="ARBA00022516"/>
    </source>
</evidence>
<reference evidence="11" key="1">
    <citation type="journal article" date="2014" name="Int. J. Syst. Evol. Microbiol.">
        <title>Complete genome sequence of Corynebacterium casei LMG S-19264T (=DSM 44701T), isolated from a smear-ripened cheese.</title>
        <authorList>
            <consortium name="US DOE Joint Genome Institute (JGI-PGF)"/>
            <person name="Walter F."/>
            <person name="Albersmeier A."/>
            <person name="Kalinowski J."/>
            <person name="Ruckert C."/>
        </authorList>
    </citation>
    <scope>NUCLEOTIDE SEQUENCE</scope>
    <source>
        <strain evidence="11">JCM 19831</strain>
    </source>
</reference>
<evidence type="ECO:0000256" key="2">
    <source>
        <dbReference type="ARBA" id="ARBA00022490"/>
    </source>
</evidence>
<evidence type="ECO:0000313" key="11">
    <source>
        <dbReference type="EMBL" id="GGM20087.1"/>
    </source>
</evidence>
<evidence type="ECO:0000256" key="6">
    <source>
        <dbReference type="ARBA" id="ARBA00023209"/>
    </source>
</evidence>
<dbReference type="InterPro" id="IPR003664">
    <property type="entry name" value="FA_synthesis"/>
</dbReference>
<reference evidence="11" key="2">
    <citation type="submission" date="2020-09" db="EMBL/GenBank/DDBJ databases">
        <authorList>
            <person name="Sun Q."/>
            <person name="Ohkuma M."/>
        </authorList>
    </citation>
    <scope>NUCLEOTIDE SEQUENCE</scope>
    <source>
        <strain evidence="11">JCM 19831</strain>
    </source>
</reference>
<dbReference type="HAMAP" id="MF_00019">
    <property type="entry name" value="PlsX"/>
    <property type="match status" value="1"/>
</dbReference>
<dbReference type="AlphaFoldDB" id="A0A917TF87"/>
<evidence type="ECO:0000256" key="7">
    <source>
        <dbReference type="ARBA" id="ARBA00023264"/>
    </source>
</evidence>
<keyword evidence="6 10" id="KW-0594">Phospholipid biosynthesis</keyword>
<dbReference type="GO" id="GO:0006633">
    <property type="term" value="P:fatty acid biosynthetic process"/>
    <property type="evidence" value="ECO:0007669"/>
    <property type="project" value="UniProtKB-UniRule"/>
</dbReference>
<proteinExistence type="inferred from homology"/>
<dbReference type="PANTHER" id="PTHR30100">
    <property type="entry name" value="FATTY ACID/PHOSPHOLIPID SYNTHESIS PROTEIN PLSX"/>
    <property type="match status" value="1"/>
</dbReference>
<keyword evidence="12" id="KW-1185">Reference proteome</keyword>
<dbReference type="EC" id="2.3.1.274" evidence="8 10"/>
<dbReference type="Gene3D" id="3.40.718.10">
    <property type="entry name" value="Isopropylmalate Dehydrogenase"/>
    <property type="match status" value="1"/>
</dbReference>
<evidence type="ECO:0000256" key="8">
    <source>
        <dbReference type="ARBA" id="ARBA00024069"/>
    </source>
</evidence>
<dbReference type="GO" id="GO:0008654">
    <property type="term" value="P:phospholipid biosynthetic process"/>
    <property type="evidence" value="ECO:0007669"/>
    <property type="project" value="UniProtKB-KW"/>
</dbReference>
<comment type="caution">
    <text evidence="11">The sequence shown here is derived from an EMBL/GenBank/DDBJ whole genome shotgun (WGS) entry which is preliminary data.</text>
</comment>
<evidence type="ECO:0000256" key="1">
    <source>
        <dbReference type="ARBA" id="ARBA00001232"/>
    </source>
</evidence>
<gene>
    <name evidence="10" type="primary">plsX</name>
    <name evidence="11" type="ORF">GCM10007977_021690</name>
</gene>
<evidence type="ECO:0000313" key="12">
    <source>
        <dbReference type="Proteomes" id="UP000642070"/>
    </source>
</evidence>
<dbReference type="SUPFAM" id="SSF53659">
    <property type="entry name" value="Isocitrate/Isopropylmalate dehydrogenase-like"/>
    <property type="match status" value="1"/>
</dbReference>
<comment type="pathway">
    <text evidence="10">Lipid metabolism; phospholipid metabolism.</text>
</comment>
<evidence type="ECO:0000256" key="9">
    <source>
        <dbReference type="ARBA" id="ARBA00046608"/>
    </source>
</evidence>
<keyword evidence="2 10" id="KW-0963">Cytoplasm</keyword>
<dbReference type="Pfam" id="PF02504">
    <property type="entry name" value="FA_synthesis"/>
    <property type="match status" value="1"/>
</dbReference>
<keyword evidence="7 10" id="KW-1208">Phospholipid metabolism</keyword>
<dbReference type="PIRSF" id="PIRSF002465">
    <property type="entry name" value="Phsphlp_syn_PlsX"/>
    <property type="match status" value="1"/>
</dbReference>
<evidence type="ECO:0000256" key="4">
    <source>
        <dbReference type="ARBA" id="ARBA00022679"/>
    </source>
</evidence>
<comment type="subunit">
    <text evidence="9 10">Homodimer. Probably interacts with PlsY.</text>
</comment>
<comment type="catalytic activity">
    <reaction evidence="1 10">
        <text>a fatty acyl-[ACP] + phosphate = an acyl phosphate + holo-[ACP]</text>
        <dbReference type="Rhea" id="RHEA:42292"/>
        <dbReference type="Rhea" id="RHEA-COMP:9685"/>
        <dbReference type="Rhea" id="RHEA-COMP:14125"/>
        <dbReference type="ChEBI" id="CHEBI:43474"/>
        <dbReference type="ChEBI" id="CHEBI:59918"/>
        <dbReference type="ChEBI" id="CHEBI:64479"/>
        <dbReference type="ChEBI" id="CHEBI:138651"/>
        <dbReference type="EC" id="2.3.1.274"/>
    </reaction>
</comment>
<comment type="function">
    <text evidence="10">Catalyzes the reversible formation of acyl-phosphate (acyl-PO(4)) from acyl-[acyl-carrier-protein] (acyl-ACP). This enzyme utilizes acyl-ACP as fatty acyl donor, but not acyl-CoA.</text>
</comment>
<keyword evidence="3 10" id="KW-0444">Lipid biosynthesis</keyword>
<dbReference type="PANTHER" id="PTHR30100:SF1">
    <property type="entry name" value="PHOSPHATE ACYLTRANSFERASE"/>
    <property type="match status" value="1"/>
</dbReference>
<dbReference type="InterPro" id="IPR012281">
    <property type="entry name" value="Phospholipid_synth_PlsX-like"/>
</dbReference>
<keyword evidence="5 10" id="KW-0443">Lipid metabolism</keyword>
<dbReference type="EMBL" id="BMPI01000008">
    <property type="protein sequence ID" value="GGM20087.1"/>
    <property type="molecule type" value="Genomic_DNA"/>
</dbReference>
<dbReference type="GO" id="GO:0043811">
    <property type="term" value="F:phosphate:acyl-[acyl carrier protein] acyltransferase activity"/>
    <property type="evidence" value="ECO:0007669"/>
    <property type="project" value="UniProtKB-UniRule"/>
</dbReference>
<protein>
    <recommendedName>
        <fullName evidence="8 10">Phosphate acyltransferase</fullName>
        <ecNumber evidence="8 10">2.3.1.274</ecNumber>
    </recommendedName>
    <alternativeName>
        <fullName evidence="10">Acyl-ACP phosphotransacylase</fullName>
    </alternativeName>
    <alternativeName>
        <fullName evidence="10">Acyl-[acyl-carrier-protein]--phosphate acyltransferase</fullName>
    </alternativeName>
    <alternativeName>
        <fullName evidence="10">Phosphate-acyl-ACP acyltransferase</fullName>
    </alternativeName>
</protein>
<evidence type="ECO:0000256" key="5">
    <source>
        <dbReference type="ARBA" id="ARBA00023098"/>
    </source>
</evidence>
<sequence length="305" mass="30751">MVDGALRACSADPDLHLVLVGPQSAADEVIGALAVHDRERVSVIVVESRVGMADSPLRNIRRESTVRASAEAVFAGRAYGMVSAGSSGAAVAASAHVLGRLSGVRRPGLAAALPTPNGPVLLADVGVTLDATMLELVQHAVLGAAYAAVALGIPGPRVGLLSIGSEPGKGDRLRRAVSIALSDIPLPAGSRYVGLVEGHDVAQGGRADVVITDGFTGNVLLKGIEGALRGTRTHEAAAVLLGVVGDVVVCHGAADGSDIADGIALATRLHRDGIIPAVGELADDLLTELSSAGGLTIRDQLGERT</sequence>
<comment type="similarity">
    <text evidence="10">Belongs to the PlsX family.</text>
</comment>
<organism evidence="11 12">
    <name type="scientific">Dactylosporangium sucinum</name>
    <dbReference type="NCBI Taxonomy" id="1424081"/>
    <lineage>
        <taxon>Bacteria</taxon>
        <taxon>Bacillati</taxon>
        <taxon>Actinomycetota</taxon>
        <taxon>Actinomycetes</taxon>
        <taxon>Micromonosporales</taxon>
        <taxon>Micromonosporaceae</taxon>
        <taxon>Dactylosporangium</taxon>
    </lineage>
</organism>